<dbReference type="InterPro" id="IPR006674">
    <property type="entry name" value="HD_domain"/>
</dbReference>
<evidence type="ECO:0000313" key="3">
    <source>
        <dbReference type="Proteomes" id="UP000034932"/>
    </source>
</evidence>
<comment type="caution">
    <text evidence="2">The sequence shown here is derived from an EMBL/GenBank/DDBJ whole genome shotgun (WGS) entry which is preliminary data.</text>
</comment>
<sequence>MKTSLKNKLIEIARTYYSDLDPSHSFSHIERVLLNAEKIAKTEKEADLEVIVPAVLFHDVVTYAKNDPRNKLATEESATKAQQILMSIPEFPKEKIKLIKSCINKTSFSKGLRAETIEERILQDADMLEATGAISIMRTFTTGGVISRALYDTKDPFAKKRQTDDFKYSLDLFYSRLLKVKDRMNTKEGKRLAKRRTEFLHKFLEELTLEINGK</sequence>
<evidence type="ECO:0000313" key="2">
    <source>
        <dbReference type="EMBL" id="KKQ94140.1"/>
    </source>
</evidence>
<reference evidence="2 3" key="1">
    <citation type="journal article" date="2015" name="Nature">
        <title>rRNA introns, odd ribosomes, and small enigmatic genomes across a large radiation of phyla.</title>
        <authorList>
            <person name="Brown C.T."/>
            <person name="Hug L.A."/>
            <person name="Thomas B.C."/>
            <person name="Sharon I."/>
            <person name="Castelle C.J."/>
            <person name="Singh A."/>
            <person name="Wilkins M.J."/>
            <person name="Williams K.H."/>
            <person name="Banfield J.F."/>
        </authorList>
    </citation>
    <scope>NUCLEOTIDE SEQUENCE [LARGE SCALE GENOMIC DNA]</scope>
</reference>
<dbReference type="Gene3D" id="1.10.3210.50">
    <property type="match status" value="1"/>
</dbReference>
<dbReference type="AlphaFoldDB" id="A0A0G0M1H0"/>
<dbReference type="InterPro" id="IPR003607">
    <property type="entry name" value="HD/PDEase_dom"/>
</dbReference>
<dbReference type="SUPFAM" id="SSF109604">
    <property type="entry name" value="HD-domain/PDEase-like"/>
    <property type="match status" value="1"/>
</dbReference>
<dbReference type="GO" id="GO:0016787">
    <property type="term" value="F:hydrolase activity"/>
    <property type="evidence" value="ECO:0007669"/>
    <property type="project" value="UniProtKB-KW"/>
</dbReference>
<dbReference type="Proteomes" id="UP000034932">
    <property type="component" value="Unassembled WGS sequence"/>
</dbReference>
<dbReference type="STRING" id="1618573.UT19_C0004G0101"/>
<feature type="domain" description="HD/PDEase" evidence="1">
    <location>
        <begin position="21"/>
        <end position="140"/>
    </location>
</feature>
<organism evidence="2 3">
    <name type="scientific">Candidatus Woesebacteria bacterium GW2011_GWB1_39_10b</name>
    <dbReference type="NCBI Taxonomy" id="1618573"/>
    <lineage>
        <taxon>Bacteria</taxon>
        <taxon>Candidatus Woeseibacteriota</taxon>
    </lineage>
</organism>
<evidence type="ECO:0000259" key="1">
    <source>
        <dbReference type="SMART" id="SM00471"/>
    </source>
</evidence>
<accession>A0A0G0M1H0</accession>
<dbReference type="PANTHER" id="PTHR33594">
    <property type="entry name" value="SUPERFAMILY HYDROLASE, PUTATIVE (AFU_ORTHOLOGUE AFUA_1G03035)-RELATED"/>
    <property type="match status" value="1"/>
</dbReference>
<dbReference type="CDD" id="cd00077">
    <property type="entry name" value="HDc"/>
    <property type="match status" value="1"/>
</dbReference>
<name>A0A0G0M1H0_9BACT</name>
<gene>
    <name evidence="2" type="ORF">UT19_C0004G0101</name>
</gene>
<dbReference type="Pfam" id="PF01966">
    <property type="entry name" value="HD"/>
    <property type="match status" value="1"/>
</dbReference>
<dbReference type="PANTHER" id="PTHR33594:SF1">
    <property type="entry name" value="HD_PDEASE DOMAIN-CONTAINING PROTEIN"/>
    <property type="match status" value="1"/>
</dbReference>
<dbReference type="SMART" id="SM00471">
    <property type="entry name" value="HDc"/>
    <property type="match status" value="1"/>
</dbReference>
<proteinExistence type="predicted"/>
<dbReference type="EMBL" id="LBVW01000004">
    <property type="protein sequence ID" value="KKQ94140.1"/>
    <property type="molecule type" value="Genomic_DNA"/>
</dbReference>
<keyword evidence="2" id="KW-0378">Hydrolase</keyword>
<protein>
    <submittedName>
        <fullName evidence="2">Metal dependent phosphohydrolase</fullName>
    </submittedName>
</protein>